<dbReference type="KEGG" id="rba:RB8001"/>
<dbReference type="EnsemblBacteria" id="CAD78414">
    <property type="protein sequence ID" value="CAD78414"/>
    <property type="gene ID" value="RB8001"/>
</dbReference>
<dbReference type="Proteomes" id="UP000001025">
    <property type="component" value="Chromosome"/>
</dbReference>
<evidence type="ECO:0000313" key="1">
    <source>
        <dbReference type="EMBL" id="CAD78414.1"/>
    </source>
</evidence>
<dbReference type="InParanoid" id="Q7UGB5"/>
<organism evidence="1 2">
    <name type="scientific">Rhodopirellula baltica (strain DSM 10527 / NCIMB 13988 / SH1)</name>
    <dbReference type="NCBI Taxonomy" id="243090"/>
    <lineage>
        <taxon>Bacteria</taxon>
        <taxon>Pseudomonadati</taxon>
        <taxon>Planctomycetota</taxon>
        <taxon>Planctomycetia</taxon>
        <taxon>Pirellulales</taxon>
        <taxon>Pirellulaceae</taxon>
        <taxon>Rhodopirellula</taxon>
    </lineage>
</organism>
<evidence type="ECO:0000313" key="2">
    <source>
        <dbReference type="Proteomes" id="UP000001025"/>
    </source>
</evidence>
<accession>Q7UGB5</accession>
<dbReference type="EMBL" id="BX294147">
    <property type="protein sequence ID" value="CAD78414.1"/>
    <property type="molecule type" value="Genomic_DNA"/>
</dbReference>
<reference evidence="1 2" key="1">
    <citation type="journal article" date="2003" name="Proc. Natl. Acad. Sci. U.S.A.">
        <title>Complete genome sequence of the marine planctomycete Pirellula sp. strain 1.</title>
        <authorList>
            <person name="Gloeckner F.O."/>
            <person name="Kube M."/>
            <person name="Bauer M."/>
            <person name="Teeling H."/>
            <person name="Lombardot T."/>
            <person name="Ludwig W."/>
            <person name="Gade D."/>
            <person name="Beck A."/>
            <person name="Borzym K."/>
            <person name="Heitmann K."/>
            <person name="Rabus R."/>
            <person name="Schlesner H."/>
            <person name="Amann R."/>
            <person name="Reinhardt R."/>
        </authorList>
    </citation>
    <scope>NUCLEOTIDE SEQUENCE [LARGE SCALE GENOMIC DNA]</scope>
    <source>
        <strain evidence="2">DSM 10527 / NCIMB 13988 / SH1</strain>
    </source>
</reference>
<gene>
    <name evidence="1" type="ordered locus">RB8001</name>
</gene>
<dbReference type="HOGENOM" id="CLU_1204039_0_0_0"/>
<protein>
    <submittedName>
        <fullName evidence="1">Uncharacterized protein</fullName>
    </submittedName>
</protein>
<dbReference type="AlphaFoldDB" id="Q7UGB5"/>
<name>Q7UGB5_RHOBA</name>
<sequence length="230" mass="25409">MLFCLWWACSTQPPAQIFAYECVVMEVRVGGDHTIDFFGLTAGKDFVWIEAPCSGQQALATKHFVDSRDATSKTVGRIEESRIAIRDLDVAAEQFRRNVATAIQYGMNFIEQFNGRSSPHAPVPEQTAANSDPFLTVVRDDVIGSQQVRDDVVIVAGVKSDCIVAVGVANRTNHIQSLVAVEGSQFDCDDVLNLSELPPEFIRQHTTTDGRLQVEANHRHDLGNFSAMRN</sequence>
<proteinExistence type="predicted"/>
<keyword evidence="2" id="KW-1185">Reference proteome</keyword>